<keyword evidence="2" id="KW-1133">Transmembrane helix</keyword>
<keyword evidence="2" id="KW-0812">Transmembrane</keyword>
<evidence type="ECO:0000313" key="4">
    <source>
        <dbReference type="Proteomes" id="UP000652761"/>
    </source>
</evidence>
<accession>A0A843X650</accession>
<evidence type="ECO:0008006" key="5">
    <source>
        <dbReference type="Google" id="ProtNLM"/>
    </source>
</evidence>
<evidence type="ECO:0000256" key="1">
    <source>
        <dbReference type="SAM" id="Coils"/>
    </source>
</evidence>
<keyword evidence="2" id="KW-0472">Membrane</keyword>
<dbReference type="OrthoDB" id="1095087at2759"/>
<dbReference type="PANTHER" id="PTHR33640:SF8">
    <property type="entry name" value="TRANSMEMBRANE PROTEIN"/>
    <property type="match status" value="1"/>
</dbReference>
<organism evidence="3 4">
    <name type="scientific">Colocasia esculenta</name>
    <name type="common">Wild taro</name>
    <name type="synonym">Arum esculentum</name>
    <dbReference type="NCBI Taxonomy" id="4460"/>
    <lineage>
        <taxon>Eukaryota</taxon>
        <taxon>Viridiplantae</taxon>
        <taxon>Streptophyta</taxon>
        <taxon>Embryophyta</taxon>
        <taxon>Tracheophyta</taxon>
        <taxon>Spermatophyta</taxon>
        <taxon>Magnoliopsida</taxon>
        <taxon>Liliopsida</taxon>
        <taxon>Araceae</taxon>
        <taxon>Aroideae</taxon>
        <taxon>Colocasieae</taxon>
        <taxon>Colocasia</taxon>
    </lineage>
</organism>
<keyword evidence="4" id="KW-1185">Reference proteome</keyword>
<dbReference type="PANTHER" id="PTHR33640">
    <property type="entry name" value="TRANSMEMBRANE PROTEIN"/>
    <property type="match status" value="1"/>
</dbReference>
<keyword evidence="1" id="KW-0175">Coiled coil</keyword>
<evidence type="ECO:0000313" key="3">
    <source>
        <dbReference type="EMBL" id="MQM15151.1"/>
    </source>
</evidence>
<dbReference type="EMBL" id="NMUH01006392">
    <property type="protein sequence ID" value="MQM15151.1"/>
    <property type="molecule type" value="Genomic_DNA"/>
</dbReference>
<dbReference type="AlphaFoldDB" id="A0A843X650"/>
<evidence type="ECO:0000256" key="2">
    <source>
        <dbReference type="SAM" id="Phobius"/>
    </source>
</evidence>
<dbReference type="Proteomes" id="UP000652761">
    <property type="component" value="Unassembled WGS sequence"/>
</dbReference>
<comment type="caution">
    <text evidence="3">The sequence shown here is derived from an EMBL/GenBank/DDBJ whole genome shotgun (WGS) entry which is preliminary data.</text>
</comment>
<protein>
    <recommendedName>
        <fullName evidence="5">DUF4408 domain-containing protein</fullName>
    </recommendedName>
</protein>
<proteinExistence type="predicted"/>
<feature type="transmembrane region" description="Helical" evidence="2">
    <location>
        <begin position="59"/>
        <end position="79"/>
    </location>
</feature>
<feature type="transmembrane region" description="Helical" evidence="2">
    <location>
        <begin position="21"/>
        <end position="39"/>
    </location>
</feature>
<sequence>MEVEKERAVVRYRRLRRAVTLCRWLFEGLALLALLSWSSDRLPTALAVCTTLLRRLAAVLFHPASAFVLGNLIVVTLFAKSGDLAAEVDPVSPLPPSPSPCGDALDHPCYHSYFSAPPPPRLYRCFPLLRTRSSDLPIAAVAKMRPGEKLFRRSETDVGARRRVTERWRPEEAVGEAAEAEDGRRKLAAAEDDNEEFRQRIETFISKQLRFIEREEESLLLAANGATGTGSGAVALVVAAGGPEYHRR</sequence>
<feature type="coiled-coil region" evidence="1">
    <location>
        <begin position="180"/>
        <end position="207"/>
    </location>
</feature>
<gene>
    <name evidence="3" type="ORF">Taro_048089</name>
</gene>
<reference evidence="3" key="1">
    <citation type="submission" date="2017-07" db="EMBL/GenBank/DDBJ databases">
        <title>Taro Niue Genome Assembly and Annotation.</title>
        <authorList>
            <person name="Atibalentja N."/>
            <person name="Keating K."/>
            <person name="Fields C.J."/>
        </authorList>
    </citation>
    <scope>NUCLEOTIDE SEQUENCE</scope>
    <source>
        <strain evidence="3">Niue_2</strain>
        <tissue evidence="3">Leaf</tissue>
    </source>
</reference>
<name>A0A843X650_COLES</name>